<keyword evidence="2" id="KW-1133">Transmembrane helix</keyword>
<feature type="transmembrane region" description="Helical" evidence="2">
    <location>
        <begin position="144"/>
        <end position="166"/>
    </location>
</feature>
<organism evidence="3 4">
    <name type="scientific">Triparma strigata</name>
    <dbReference type="NCBI Taxonomy" id="1606541"/>
    <lineage>
        <taxon>Eukaryota</taxon>
        <taxon>Sar</taxon>
        <taxon>Stramenopiles</taxon>
        <taxon>Ochrophyta</taxon>
        <taxon>Bolidophyceae</taxon>
        <taxon>Parmales</taxon>
        <taxon>Triparmaceae</taxon>
        <taxon>Triparma</taxon>
    </lineage>
</organism>
<keyword evidence="2" id="KW-0472">Membrane</keyword>
<evidence type="ECO:0000313" key="3">
    <source>
        <dbReference type="EMBL" id="GMH72012.1"/>
    </source>
</evidence>
<keyword evidence="4" id="KW-1185">Reference proteome</keyword>
<feature type="compositionally biased region" description="Basic residues" evidence="1">
    <location>
        <begin position="290"/>
        <end position="302"/>
    </location>
</feature>
<evidence type="ECO:0000256" key="2">
    <source>
        <dbReference type="SAM" id="Phobius"/>
    </source>
</evidence>
<protein>
    <submittedName>
        <fullName evidence="3">Uncharacterized protein</fullName>
    </submittedName>
</protein>
<feature type="transmembrane region" description="Helical" evidence="2">
    <location>
        <begin position="201"/>
        <end position="224"/>
    </location>
</feature>
<reference evidence="4" key="1">
    <citation type="journal article" date="2023" name="Commun. Biol.">
        <title>Genome analysis of Parmales, the sister group of diatoms, reveals the evolutionary specialization of diatoms from phago-mixotrophs to photoautotrophs.</title>
        <authorList>
            <person name="Ban H."/>
            <person name="Sato S."/>
            <person name="Yoshikawa S."/>
            <person name="Yamada K."/>
            <person name="Nakamura Y."/>
            <person name="Ichinomiya M."/>
            <person name="Sato N."/>
            <person name="Blanc-Mathieu R."/>
            <person name="Endo H."/>
            <person name="Kuwata A."/>
            <person name="Ogata H."/>
        </authorList>
    </citation>
    <scope>NUCLEOTIDE SEQUENCE [LARGE SCALE GENOMIC DNA]</scope>
    <source>
        <strain evidence="4">NIES 3701</strain>
    </source>
</reference>
<comment type="caution">
    <text evidence="3">The sequence shown here is derived from an EMBL/GenBank/DDBJ whole genome shotgun (WGS) entry which is preliminary data.</text>
</comment>
<gene>
    <name evidence="3" type="ORF">TrST_g2548</name>
</gene>
<evidence type="ECO:0000256" key="1">
    <source>
        <dbReference type="SAM" id="MobiDB-lite"/>
    </source>
</evidence>
<accession>A0A9W7AGU8</accession>
<feature type="transmembrane region" description="Helical" evidence="2">
    <location>
        <begin position="112"/>
        <end position="132"/>
    </location>
</feature>
<keyword evidence="2" id="KW-0812">Transmembrane</keyword>
<proteinExistence type="predicted"/>
<dbReference type="Proteomes" id="UP001165085">
    <property type="component" value="Unassembled WGS sequence"/>
</dbReference>
<evidence type="ECO:0000313" key="4">
    <source>
        <dbReference type="Proteomes" id="UP001165085"/>
    </source>
</evidence>
<feature type="transmembrane region" description="Helical" evidence="2">
    <location>
        <begin position="65"/>
        <end position="85"/>
    </location>
</feature>
<dbReference type="EMBL" id="BRXY01000153">
    <property type="protein sequence ID" value="GMH72012.1"/>
    <property type="molecule type" value="Genomic_DNA"/>
</dbReference>
<feature type="transmembrane region" description="Helical" evidence="2">
    <location>
        <begin position="244"/>
        <end position="266"/>
    </location>
</feature>
<feature type="region of interest" description="Disordered" evidence="1">
    <location>
        <begin position="274"/>
        <end position="302"/>
    </location>
</feature>
<name>A0A9W7AGU8_9STRA</name>
<sequence length="302" mass="34757">MSAPPPSPTGSQQDKILDQILKLTNDQRKKLLSKVKTKIQKKSLSSSRAAAAAVDFRLSRWWRFYCFWAACAGVAGQLCSLLGLFNKPDPTRSPYDPHRLWYDPWFASDPHFVYQQITFVTSTLYIYNYYSLTTNRPSGSIPRILMVYPIVTIAYFTVFTGGQILGLTVTEYMNHVLNQVLHVYAVLYCDSIRRYILKSGLGLILKDATFFCIAYYCWIWQCYFSLGKWPYDFLDLRESLGNKIFFAVAAGCYLVVVVNFKVCVWVEEKVVEAKEKKSLKEKNSQDSPPKRAKSRSRSKSRK</sequence>
<feature type="transmembrane region" description="Helical" evidence="2">
    <location>
        <begin position="172"/>
        <end position="189"/>
    </location>
</feature>
<dbReference type="OrthoDB" id="198267at2759"/>
<dbReference type="AlphaFoldDB" id="A0A9W7AGU8"/>
<feature type="compositionally biased region" description="Basic and acidic residues" evidence="1">
    <location>
        <begin position="274"/>
        <end position="284"/>
    </location>
</feature>